<gene>
    <name evidence="1" type="ORF">OG699_38040</name>
</gene>
<proteinExistence type="predicted"/>
<sequence>MSANMVDDEHIHLLVNAGLAYAVRGSHLRWQVRELTAEEKGRAYSAGHPWGPEAQELYGKVVRRLTKENAGYVGAMLLAENRRSVDHRYAEEEWEQPYVFQLLPGVPNPVSVLKAIGGFTYQACEHPEWEQSEAFNFVDALRRRAISKLPGYEDDEHWSVGSHNILSAYRWPARTD</sequence>
<accession>A0AAU3I7T7</accession>
<reference evidence="1" key="1">
    <citation type="submission" date="2022-10" db="EMBL/GenBank/DDBJ databases">
        <title>The complete genomes of actinobacterial strains from the NBC collection.</title>
        <authorList>
            <person name="Joergensen T.S."/>
            <person name="Alvarez Arevalo M."/>
            <person name="Sterndorff E.B."/>
            <person name="Faurdal D."/>
            <person name="Vuksanovic O."/>
            <person name="Mourched A.-S."/>
            <person name="Charusanti P."/>
            <person name="Shaw S."/>
            <person name="Blin K."/>
            <person name="Weber T."/>
        </authorList>
    </citation>
    <scope>NUCLEOTIDE SEQUENCE</scope>
    <source>
        <strain evidence="1">NBC_01393</strain>
    </source>
</reference>
<organism evidence="1">
    <name type="scientific">Streptomyces sp. NBC_01393</name>
    <dbReference type="NCBI Taxonomy" id="2903851"/>
    <lineage>
        <taxon>Bacteria</taxon>
        <taxon>Bacillati</taxon>
        <taxon>Actinomycetota</taxon>
        <taxon>Actinomycetes</taxon>
        <taxon>Kitasatosporales</taxon>
        <taxon>Streptomycetaceae</taxon>
        <taxon>Streptomyces</taxon>
    </lineage>
</organism>
<dbReference type="EMBL" id="CP109546">
    <property type="protein sequence ID" value="WTZ13265.1"/>
    <property type="molecule type" value="Genomic_DNA"/>
</dbReference>
<name>A0AAU3I7T7_9ACTN</name>
<dbReference type="AlphaFoldDB" id="A0AAU3I7T7"/>
<protein>
    <submittedName>
        <fullName evidence="1">Uncharacterized protein</fullName>
    </submittedName>
</protein>
<evidence type="ECO:0000313" key="1">
    <source>
        <dbReference type="EMBL" id="WTZ13265.1"/>
    </source>
</evidence>